<comment type="subcellular location">
    <subcellularLocation>
        <location evidence="1">Membrane</location>
        <topology evidence="1">Multi-pass membrane protein</topology>
    </subcellularLocation>
</comment>
<dbReference type="GO" id="GO:0016020">
    <property type="term" value="C:membrane"/>
    <property type="evidence" value="ECO:0007669"/>
    <property type="project" value="UniProtKB-SubCell"/>
</dbReference>
<gene>
    <name evidence="7" type="primary">pit</name>
    <name evidence="7" type="ORF">GTOL_10306</name>
</gene>
<dbReference type="InterPro" id="IPR001204">
    <property type="entry name" value="Phos_transporter"/>
</dbReference>
<dbReference type="RefSeq" id="WP_220634496.1">
    <property type="nucleotide sequence ID" value="NZ_CAJQUM010000001.1"/>
</dbReference>
<reference evidence="7" key="1">
    <citation type="submission" date="2021-04" db="EMBL/GenBank/DDBJ databases">
        <authorList>
            <person name="Hornung B."/>
        </authorList>
    </citation>
    <scope>NUCLEOTIDE SEQUENCE</scope>
    <source>
        <strain evidence="7">G5G6</strain>
    </source>
</reference>
<organism evidence="7 8">
    <name type="scientific">Georgfuchsia toluolica</name>
    <dbReference type="NCBI Taxonomy" id="424218"/>
    <lineage>
        <taxon>Bacteria</taxon>
        <taxon>Pseudomonadati</taxon>
        <taxon>Pseudomonadota</taxon>
        <taxon>Betaproteobacteria</taxon>
        <taxon>Nitrosomonadales</taxon>
        <taxon>Sterolibacteriaceae</taxon>
        <taxon>Georgfuchsia</taxon>
    </lineage>
</organism>
<dbReference type="GO" id="GO:0035435">
    <property type="term" value="P:phosphate ion transmembrane transport"/>
    <property type="evidence" value="ECO:0007669"/>
    <property type="project" value="TreeGrafter"/>
</dbReference>
<proteinExistence type="predicted"/>
<keyword evidence="4 6" id="KW-1133">Transmembrane helix</keyword>
<feature type="transmembrane region" description="Helical" evidence="6">
    <location>
        <begin position="85"/>
        <end position="105"/>
    </location>
</feature>
<evidence type="ECO:0000256" key="3">
    <source>
        <dbReference type="ARBA" id="ARBA00022692"/>
    </source>
</evidence>
<evidence type="ECO:0000256" key="2">
    <source>
        <dbReference type="ARBA" id="ARBA00022448"/>
    </source>
</evidence>
<keyword evidence="5 6" id="KW-0472">Membrane</keyword>
<evidence type="ECO:0000256" key="1">
    <source>
        <dbReference type="ARBA" id="ARBA00004141"/>
    </source>
</evidence>
<dbReference type="Pfam" id="PF01384">
    <property type="entry name" value="PHO4"/>
    <property type="match status" value="1"/>
</dbReference>
<evidence type="ECO:0000313" key="8">
    <source>
        <dbReference type="Proteomes" id="UP000742786"/>
    </source>
</evidence>
<dbReference type="EMBL" id="CAJQUM010000001">
    <property type="protein sequence ID" value="CAG4882424.1"/>
    <property type="molecule type" value="Genomic_DNA"/>
</dbReference>
<protein>
    <submittedName>
        <fullName evidence="7">Low-affinity inorganic phosphate transporter</fullName>
    </submittedName>
</protein>
<evidence type="ECO:0000256" key="6">
    <source>
        <dbReference type="SAM" id="Phobius"/>
    </source>
</evidence>
<feature type="transmembrane region" description="Helical" evidence="6">
    <location>
        <begin position="219"/>
        <end position="238"/>
    </location>
</feature>
<dbReference type="AlphaFoldDB" id="A0A916MZ07"/>
<feature type="transmembrane region" description="Helical" evidence="6">
    <location>
        <begin position="6"/>
        <end position="27"/>
    </location>
</feature>
<comment type="caution">
    <text evidence="7">The sequence shown here is derived from an EMBL/GenBank/DDBJ whole genome shotgun (WGS) entry which is preliminary data.</text>
</comment>
<keyword evidence="3 6" id="KW-0812">Transmembrane</keyword>
<dbReference type="PANTHER" id="PTHR11101:SF80">
    <property type="entry name" value="PHOSPHATE TRANSPORTER"/>
    <property type="match status" value="1"/>
</dbReference>
<feature type="transmembrane region" description="Helical" evidence="6">
    <location>
        <begin position="139"/>
        <end position="164"/>
    </location>
</feature>
<dbReference type="PANTHER" id="PTHR11101">
    <property type="entry name" value="PHOSPHATE TRANSPORTER"/>
    <property type="match status" value="1"/>
</dbReference>
<accession>A0A916MZ07</accession>
<evidence type="ECO:0000256" key="4">
    <source>
        <dbReference type="ARBA" id="ARBA00022989"/>
    </source>
</evidence>
<feature type="transmembrane region" description="Helical" evidence="6">
    <location>
        <begin position="185"/>
        <end position="207"/>
    </location>
</feature>
<sequence>MLTLDIGVGSLLLLVALALAFDFMNGFHDAANSIATIVSTRVLKPQHAVIWASVFNVAAIFIFQLKVASTIGKGTIDPSIVDQHVIFGALIGAIVWNIVTWYYGIPSSSSHALIGGLVGSALAKSGSGSLIWAGVGKTVLFIFVSPLLGFLLGGMMMVIVSWLFRRMHGRKVDKLFRRLQLFSAALYSLGHGGNDAQKTIGIIWMLLIAAGASNPNDSVPVWVIAACYLSMGLGTMFGGWRIVKTMGQRITKLDQPRGFCANFGGALTLFLASSLGIPVSTTHTITGAIAGVGTTRGPKSVRWGVAGGIVWAWILTIPATAIVSAIAYKVSGIFL</sequence>
<dbReference type="Proteomes" id="UP000742786">
    <property type="component" value="Unassembled WGS sequence"/>
</dbReference>
<dbReference type="GO" id="GO:0005315">
    <property type="term" value="F:phosphate transmembrane transporter activity"/>
    <property type="evidence" value="ECO:0007669"/>
    <property type="project" value="InterPro"/>
</dbReference>
<keyword evidence="8" id="KW-1185">Reference proteome</keyword>
<feature type="transmembrane region" description="Helical" evidence="6">
    <location>
        <begin position="112"/>
        <end position="133"/>
    </location>
</feature>
<feature type="transmembrane region" description="Helical" evidence="6">
    <location>
        <begin position="48"/>
        <end position="65"/>
    </location>
</feature>
<evidence type="ECO:0000313" key="7">
    <source>
        <dbReference type="EMBL" id="CAG4882424.1"/>
    </source>
</evidence>
<evidence type="ECO:0000256" key="5">
    <source>
        <dbReference type="ARBA" id="ARBA00023136"/>
    </source>
</evidence>
<feature type="transmembrane region" description="Helical" evidence="6">
    <location>
        <begin position="301"/>
        <end position="328"/>
    </location>
</feature>
<feature type="transmembrane region" description="Helical" evidence="6">
    <location>
        <begin position="259"/>
        <end position="281"/>
    </location>
</feature>
<name>A0A916MZ07_9PROT</name>
<keyword evidence="2" id="KW-0813">Transport</keyword>